<dbReference type="Proteomes" id="UP001057402">
    <property type="component" value="Chromosome 7"/>
</dbReference>
<accession>A0ACB9NPY4</accession>
<dbReference type="EMBL" id="CM042886">
    <property type="protein sequence ID" value="KAI4338453.1"/>
    <property type="molecule type" value="Genomic_DNA"/>
</dbReference>
<gene>
    <name evidence="1" type="ORF">MLD38_023511</name>
</gene>
<organism evidence="1 2">
    <name type="scientific">Melastoma candidum</name>
    <dbReference type="NCBI Taxonomy" id="119954"/>
    <lineage>
        <taxon>Eukaryota</taxon>
        <taxon>Viridiplantae</taxon>
        <taxon>Streptophyta</taxon>
        <taxon>Embryophyta</taxon>
        <taxon>Tracheophyta</taxon>
        <taxon>Spermatophyta</taxon>
        <taxon>Magnoliopsida</taxon>
        <taxon>eudicotyledons</taxon>
        <taxon>Gunneridae</taxon>
        <taxon>Pentapetalae</taxon>
        <taxon>rosids</taxon>
        <taxon>malvids</taxon>
        <taxon>Myrtales</taxon>
        <taxon>Melastomataceae</taxon>
        <taxon>Melastomatoideae</taxon>
        <taxon>Melastomateae</taxon>
        <taxon>Melastoma</taxon>
    </lineage>
</organism>
<evidence type="ECO:0000313" key="1">
    <source>
        <dbReference type="EMBL" id="KAI4338453.1"/>
    </source>
</evidence>
<keyword evidence="2" id="KW-1185">Reference proteome</keyword>
<reference evidence="2" key="1">
    <citation type="journal article" date="2023" name="Front. Plant Sci.">
        <title>Chromosomal-level genome assembly of Melastoma candidum provides insights into trichome evolution.</title>
        <authorList>
            <person name="Zhong Y."/>
            <person name="Wu W."/>
            <person name="Sun C."/>
            <person name="Zou P."/>
            <person name="Liu Y."/>
            <person name="Dai S."/>
            <person name="Zhou R."/>
        </authorList>
    </citation>
    <scope>NUCLEOTIDE SEQUENCE [LARGE SCALE GENOMIC DNA]</scope>
</reference>
<evidence type="ECO:0000313" key="2">
    <source>
        <dbReference type="Proteomes" id="UP001057402"/>
    </source>
</evidence>
<proteinExistence type="predicted"/>
<sequence>MAAAHVFFVAIVCSSAVYISNATRCGHGGPEVQSPFHLINKQPCHDALGSGYAMKCAEGNSTTVISFPSYGYLMVKSIDYETKRIDLIDPKSCIHEVFLGLDLANTPFQHFYLLKNYTYLNCSSSPSSPVDQVLQSYDEIPCMSGADHKVYTVDVSIEVPSNCRAIKTVAIPFGYSPYISDNTFGLALTWDSPPCDGCNKEIADHHRHHQVLGWSIVLLCVCLATAGLAAVKMYASYVKKQGDNNAKENEKLLN</sequence>
<comment type="caution">
    <text evidence="1">The sequence shown here is derived from an EMBL/GenBank/DDBJ whole genome shotgun (WGS) entry which is preliminary data.</text>
</comment>
<name>A0ACB9NPY4_9MYRT</name>
<protein>
    <submittedName>
        <fullName evidence="1">Uncharacterized protein</fullName>
    </submittedName>
</protein>